<reference evidence="2 3" key="1">
    <citation type="submission" date="2018-05" db="EMBL/GenBank/DDBJ databases">
        <title>Whole genome sequencing for identification of molecular markers to develop diagnostic detection tools for the regulated plant pathogen Lachnellula willkommii.</title>
        <authorList>
            <person name="Giroux E."/>
            <person name="Bilodeau G."/>
        </authorList>
    </citation>
    <scope>NUCLEOTIDE SEQUENCE [LARGE SCALE GENOMIC DNA]</scope>
    <source>
        <strain evidence="2 3">CBS 625.97</strain>
    </source>
</reference>
<dbReference type="Pfam" id="PF00106">
    <property type="entry name" value="adh_short"/>
    <property type="match status" value="1"/>
</dbReference>
<comment type="caution">
    <text evidence="2">The sequence shown here is derived from an EMBL/GenBank/DDBJ whole genome shotgun (WGS) entry which is preliminary data.</text>
</comment>
<dbReference type="PANTHER" id="PTHR43976:SF6">
    <property type="entry name" value="OXIDOREDUCTASE, PUTATIVE (AFU_ORTHOLOGUE AFUA_1G13950)-RELATED"/>
    <property type="match status" value="1"/>
</dbReference>
<dbReference type="PRINTS" id="PR00080">
    <property type="entry name" value="SDRFAMILY"/>
</dbReference>
<dbReference type="CDD" id="cd05374">
    <property type="entry name" value="17beta-HSD-like_SDR_c"/>
    <property type="match status" value="1"/>
</dbReference>
<evidence type="ECO:0000313" key="3">
    <source>
        <dbReference type="Proteomes" id="UP000481288"/>
    </source>
</evidence>
<dbReference type="AlphaFoldDB" id="A0A7D8UL39"/>
<evidence type="ECO:0000256" key="1">
    <source>
        <dbReference type="RuleBase" id="RU000363"/>
    </source>
</evidence>
<keyword evidence="3" id="KW-1185">Reference proteome</keyword>
<dbReference type="EMBL" id="QGMG01000791">
    <property type="protein sequence ID" value="TVY51526.1"/>
    <property type="molecule type" value="Genomic_DNA"/>
</dbReference>
<name>A0A7D8UL39_9HELO</name>
<dbReference type="PRINTS" id="PR00081">
    <property type="entry name" value="GDHRDH"/>
</dbReference>
<comment type="similarity">
    <text evidence="1">Belongs to the short-chain dehydrogenases/reductases (SDR) family.</text>
</comment>
<dbReference type="InterPro" id="IPR002347">
    <property type="entry name" value="SDR_fam"/>
</dbReference>
<dbReference type="InterPro" id="IPR036291">
    <property type="entry name" value="NAD(P)-bd_dom_sf"/>
</dbReference>
<dbReference type="PANTHER" id="PTHR43976">
    <property type="entry name" value="SHORT CHAIN DEHYDROGENASE"/>
    <property type="match status" value="1"/>
</dbReference>
<sequence length="285" mass="30655">MSPPIWFITGCSSGFGRSLALLALRSGHKVIATSRNPSKTPGLVSQVEKLGGVWHALDVCSPEPELAKAIEKATNVWGRIDILVNAAGYALLGAFETISDKEARAQMETNFFGPLTLTRLVLPAMRARHSGTIVQISSTTGLEAKPSRSLYSASKFGLESFSEALYHEVKPLGIRVLLVEPGWFGTNFAHAAVRPKVQLPGEYEGSPVQQVLDATATNDTEKGCRAVFDVVTGSGLAEGVEGLEEVIRLPLGKDCVARIRVKIEEHQNMLNVTEKLWSSTAVDGS</sequence>
<accession>A0A7D8UL39</accession>
<evidence type="ECO:0000313" key="2">
    <source>
        <dbReference type="EMBL" id="TVY51526.1"/>
    </source>
</evidence>
<organism evidence="2 3">
    <name type="scientific">Lachnellula cervina</name>
    <dbReference type="NCBI Taxonomy" id="1316786"/>
    <lineage>
        <taxon>Eukaryota</taxon>
        <taxon>Fungi</taxon>
        <taxon>Dikarya</taxon>
        <taxon>Ascomycota</taxon>
        <taxon>Pezizomycotina</taxon>
        <taxon>Leotiomycetes</taxon>
        <taxon>Helotiales</taxon>
        <taxon>Lachnaceae</taxon>
        <taxon>Lachnellula</taxon>
    </lineage>
</organism>
<dbReference type="SUPFAM" id="SSF51735">
    <property type="entry name" value="NAD(P)-binding Rossmann-fold domains"/>
    <property type="match status" value="1"/>
</dbReference>
<dbReference type="Proteomes" id="UP000481288">
    <property type="component" value="Unassembled WGS sequence"/>
</dbReference>
<protein>
    <submittedName>
        <fullName evidence="2">Putative oxidoreductase YusZ</fullName>
    </submittedName>
</protein>
<proteinExistence type="inferred from homology"/>
<dbReference type="Gene3D" id="3.40.50.720">
    <property type="entry name" value="NAD(P)-binding Rossmann-like Domain"/>
    <property type="match status" value="1"/>
</dbReference>
<dbReference type="OrthoDB" id="1274115at2759"/>
<gene>
    <name evidence="2" type="primary">yusZ_1</name>
    <name evidence="2" type="ORF">LCER1_G004508</name>
</gene>
<dbReference type="InterPro" id="IPR051911">
    <property type="entry name" value="SDR_oxidoreductase"/>
</dbReference>